<keyword evidence="4" id="KW-1185">Reference proteome</keyword>
<gene>
    <name evidence="3" type="ORF">FB554_3098</name>
</gene>
<organism evidence="3 4">
    <name type="scientific">Barrientosiimonas humi</name>
    <dbReference type="NCBI Taxonomy" id="999931"/>
    <lineage>
        <taxon>Bacteria</taxon>
        <taxon>Bacillati</taxon>
        <taxon>Actinomycetota</taxon>
        <taxon>Actinomycetes</taxon>
        <taxon>Micrococcales</taxon>
        <taxon>Dermacoccaceae</taxon>
        <taxon>Barrientosiimonas</taxon>
    </lineage>
</organism>
<evidence type="ECO:0000313" key="4">
    <source>
        <dbReference type="Proteomes" id="UP000318336"/>
    </source>
</evidence>
<reference evidence="3 4" key="1">
    <citation type="submission" date="2019-06" db="EMBL/GenBank/DDBJ databases">
        <title>Sequencing the genomes of 1000 actinobacteria strains.</title>
        <authorList>
            <person name="Klenk H.-P."/>
        </authorList>
    </citation>
    <scope>NUCLEOTIDE SEQUENCE [LARGE SCALE GENOMIC DNA]</scope>
    <source>
        <strain evidence="3 4">DSM 24617</strain>
    </source>
</reference>
<dbReference type="RefSeq" id="WP_170206917.1">
    <property type="nucleotide sequence ID" value="NZ_VFOK01000001.1"/>
</dbReference>
<evidence type="ECO:0000256" key="1">
    <source>
        <dbReference type="SAM" id="Coils"/>
    </source>
</evidence>
<dbReference type="Proteomes" id="UP000318336">
    <property type="component" value="Unassembled WGS sequence"/>
</dbReference>
<feature type="coiled-coil region" evidence="1">
    <location>
        <begin position="108"/>
        <end position="135"/>
    </location>
</feature>
<dbReference type="AlphaFoldDB" id="A0A542XGJ3"/>
<keyword evidence="1" id="KW-0175">Coiled coil</keyword>
<comment type="caution">
    <text evidence="3">The sequence shown here is derived from an EMBL/GenBank/DDBJ whole genome shotgun (WGS) entry which is preliminary data.</text>
</comment>
<proteinExistence type="predicted"/>
<evidence type="ECO:0000256" key="2">
    <source>
        <dbReference type="SAM" id="MobiDB-lite"/>
    </source>
</evidence>
<name>A0A542XGJ3_9MICO</name>
<accession>A0A542XGJ3</accession>
<evidence type="ECO:0000313" key="3">
    <source>
        <dbReference type="EMBL" id="TQL34915.1"/>
    </source>
</evidence>
<feature type="region of interest" description="Disordered" evidence="2">
    <location>
        <begin position="1"/>
        <end position="22"/>
    </location>
</feature>
<sequence>MTEPTDSTEPPDPTDAADSPDTTAAALAAARALTGEIDHFDQLATIEVAAMGGPEAAHEPIRICAVTREQVERHLAAPGSWAAPDPQPAPQFAITFSARKRRERAEAAAAAERQTEAWEREYDDMEAAAETALADWRRRADPDWIARATAARDAALDDLVTRGLWTSEVREGYRDSPLAALMMHAALAWD</sequence>
<dbReference type="EMBL" id="VFOK01000001">
    <property type="protein sequence ID" value="TQL34915.1"/>
    <property type="molecule type" value="Genomic_DNA"/>
</dbReference>
<protein>
    <submittedName>
        <fullName evidence="3">Uncharacterized protein</fullName>
    </submittedName>
</protein>